<gene>
    <name evidence="7" type="ORF">ZOSMA_22G00550</name>
</gene>
<dbReference type="UniPathway" id="UPA00143"/>
<dbReference type="PANTHER" id="PTHR32370">
    <property type="entry name" value="OS12G0117600 PROTEIN"/>
    <property type="match status" value="1"/>
</dbReference>
<evidence type="ECO:0000313" key="7">
    <source>
        <dbReference type="EMBL" id="KMZ68766.1"/>
    </source>
</evidence>
<evidence type="ECO:0000259" key="6">
    <source>
        <dbReference type="PROSITE" id="PS51649"/>
    </source>
</evidence>
<dbReference type="SUPFAM" id="SSF54695">
    <property type="entry name" value="POZ domain"/>
    <property type="match status" value="1"/>
</dbReference>
<evidence type="ECO:0000256" key="1">
    <source>
        <dbReference type="ARBA" id="ARBA00004906"/>
    </source>
</evidence>
<dbReference type="Pfam" id="PF03000">
    <property type="entry name" value="NPH3"/>
    <property type="match status" value="1"/>
</dbReference>
<dbReference type="InterPro" id="IPR043454">
    <property type="entry name" value="NPH3/RPT2-like"/>
</dbReference>
<evidence type="ECO:0000256" key="2">
    <source>
        <dbReference type="ARBA" id="ARBA00022786"/>
    </source>
</evidence>
<name>A0A0K9PIJ7_ZOSMR</name>
<protein>
    <submittedName>
        <fullName evidence="7">Phototropic-responsive NPH3 family protein</fullName>
    </submittedName>
</protein>
<comment type="similarity">
    <text evidence="3">Belongs to the NPH3 family.</text>
</comment>
<reference evidence="8" key="1">
    <citation type="journal article" date="2016" name="Nature">
        <title>The genome of the seagrass Zostera marina reveals angiosperm adaptation to the sea.</title>
        <authorList>
            <person name="Olsen J.L."/>
            <person name="Rouze P."/>
            <person name="Verhelst B."/>
            <person name="Lin Y.-C."/>
            <person name="Bayer T."/>
            <person name="Collen J."/>
            <person name="Dattolo E."/>
            <person name="De Paoli E."/>
            <person name="Dittami S."/>
            <person name="Maumus F."/>
            <person name="Michel G."/>
            <person name="Kersting A."/>
            <person name="Lauritano C."/>
            <person name="Lohaus R."/>
            <person name="Toepel M."/>
            <person name="Tonon T."/>
            <person name="Vanneste K."/>
            <person name="Amirebrahimi M."/>
            <person name="Brakel J."/>
            <person name="Bostroem C."/>
            <person name="Chovatia M."/>
            <person name="Grimwood J."/>
            <person name="Jenkins J.W."/>
            <person name="Jueterbock A."/>
            <person name="Mraz A."/>
            <person name="Stam W.T."/>
            <person name="Tice H."/>
            <person name="Bornberg-Bauer E."/>
            <person name="Green P.J."/>
            <person name="Pearson G.A."/>
            <person name="Procaccini G."/>
            <person name="Duarte C.M."/>
            <person name="Schmutz J."/>
            <person name="Reusch T.B.H."/>
            <person name="Van de Peer Y."/>
        </authorList>
    </citation>
    <scope>NUCLEOTIDE SEQUENCE [LARGE SCALE GENOMIC DNA]</scope>
    <source>
        <strain evidence="8">cv. Finnish</strain>
    </source>
</reference>
<keyword evidence="4" id="KW-0175">Coiled coil</keyword>
<keyword evidence="8" id="KW-1185">Reference proteome</keyword>
<feature type="domain" description="NPH3" evidence="6">
    <location>
        <begin position="203"/>
        <end position="498"/>
    </location>
</feature>
<dbReference type="Proteomes" id="UP000036987">
    <property type="component" value="Unassembled WGS sequence"/>
</dbReference>
<feature type="coiled-coil region" evidence="4">
    <location>
        <begin position="526"/>
        <end position="553"/>
    </location>
</feature>
<sequence>MKLGCKPNVFERNGQTWNCSSGLPSDITIQIGEASFNLHKFPLLSRSGYLARLIGELKKGNDDEDSTAENGEESSLKATTLLNLHHLPGGERSFEIVSKFCYGIKVEICAENLVAVRCAAEELEMTEEYGEDNLITQAESFLRKLVGNWNDTLHVLNTCQQDDLLLLGAEKLQIVTRCIHSLAVKVSSDRTPYGFCPADIGPDWWYEDVSSLNLSMYKRFISEANTRGMPSELVAESLVFYATRHLPGLQKYANSSSSSLSLPSSTVTTTISSADQRILLEEIVSMLPAEKGVATTKLLLTFLHSSMILHAGESCRENLEKRVGAQLYEAALEDLFMIRNMDYSGGDTMFYDVECIQRILGHFMLSEKMAVINQVGEDGVGEVMGITSPTSESHMATVGRLVDGYLAQVAPDVNLKFDIFQPLAATIPEHARTSDDDFYHAIDIYLKSHPNLSGSQLEQLCGLINCQKLSLEACTHAAQNEKLPLRMAVQILFFEQLRLRTSIASWFFVSDNLESRCNSNAMELEKRGEEKSVDEMRIRLMKLEKECTDIKQEMTNMGKVKRSWTTLPKRVLSMRLKGNAGARSFCSGDETPVDCYKDKKINGDSKMKKKK</sequence>
<comment type="pathway">
    <text evidence="1">Protein modification; protein ubiquitination.</text>
</comment>
<dbReference type="InterPro" id="IPR011333">
    <property type="entry name" value="SKP1/BTB/POZ_sf"/>
</dbReference>
<proteinExistence type="inferred from homology"/>
<dbReference type="OMA" id="MLEYYTA"/>
<accession>A0A0K9PIJ7</accession>
<evidence type="ECO:0000256" key="4">
    <source>
        <dbReference type="SAM" id="Coils"/>
    </source>
</evidence>
<evidence type="ECO:0000256" key="3">
    <source>
        <dbReference type="PROSITE-ProRule" id="PRU00982"/>
    </source>
</evidence>
<dbReference type="GO" id="GO:0016567">
    <property type="term" value="P:protein ubiquitination"/>
    <property type="evidence" value="ECO:0007669"/>
    <property type="project" value="UniProtKB-UniPathway"/>
</dbReference>
<evidence type="ECO:0000259" key="5">
    <source>
        <dbReference type="PROSITE" id="PS50097"/>
    </source>
</evidence>
<dbReference type="PROSITE" id="PS51649">
    <property type="entry name" value="NPH3"/>
    <property type="match status" value="1"/>
</dbReference>
<feature type="domain" description="BTB" evidence="5">
    <location>
        <begin position="25"/>
        <end position="110"/>
    </location>
</feature>
<dbReference type="PROSITE" id="PS50097">
    <property type="entry name" value="BTB"/>
    <property type="match status" value="1"/>
</dbReference>
<evidence type="ECO:0000313" key="8">
    <source>
        <dbReference type="Proteomes" id="UP000036987"/>
    </source>
</evidence>
<dbReference type="InterPro" id="IPR000210">
    <property type="entry name" value="BTB/POZ_dom"/>
</dbReference>
<dbReference type="EMBL" id="LFYR01000811">
    <property type="protein sequence ID" value="KMZ68766.1"/>
    <property type="molecule type" value="Genomic_DNA"/>
</dbReference>
<dbReference type="AlphaFoldDB" id="A0A0K9PIJ7"/>
<organism evidence="7 8">
    <name type="scientific">Zostera marina</name>
    <name type="common">Eelgrass</name>
    <dbReference type="NCBI Taxonomy" id="29655"/>
    <lineage>
        <taxon>Eukaryota</taxon>
        <taxon>Viridiplantae</taxon>
        <taxon>Streptophyta</taxon>
        <taxon>Embryophyta</taxon>
        <taxon>Tracheophyta</taxon>
        <taxon>Spermatophyta</taxon>
        <taxon>Magnoliopsida</taxon>
        <taxon>Liliopsida</taxon>
        <taxon>Zosteraceae</taxon>
        <taxon>Zostera</taxon>
    </lineage>
</organism>
<comment type="caution">
    <text evidence="7">The sequence shown here is derived from an EMBL/GenBank/DDBJ whole genome shotgun (WGS) entry which is preliminary data.</text>
</comment>
<dbReference type="Gene3D" id="3.30.710.10">
    <property type="entry name" value="Potassium Channel Kv1.1, Chain A"/>
    <property type="match status" value="1"/>
</dbReference>
<dbReference type="OrthoDB" id="624345at2759"/>
<keyword evidence="2" id="KW-0833">Ubl conjugation pathway</keyword>
<dbReference type="InterPro" id="IPR027356">
    <property type="entry name" value="NPH3_dom"/>
</dbReference>
<dbReference type="Pfam" id="PF00651">
    <property type="entry name" value="BTB"/>
    <property type="match status" value="1"/>
</dbReference>